<proteinExistence type="inferred from homology"/>
<evidence type="ECO:0000256" key="1">
    <source>
        <dbReference type="ARBA" id="ARBA00022679"/>
    </source>
</evidence>
<dbReference type="HAMAP" id="MF_00165">
    <property type="entry name" value="Thymidylate_kinase"/>
    <property type="match status" value="1"/>
</dbReference>
<dbReference type="PANTHER" id="PTHR10344:SF4">
    <property type="entry name" value="UMP-CMP KINASE 2, MITOCHONDRIAL"/>
    <property type="match status" value="1"/>
</dbReference>
<comment type="catalytic activity">
    <reaction evidence="6">
        <text>dTMP + ATP = dTDP + ADP</text>
        <dbReference type="Rhea" id="RHEA:13517"/>
        <dbReference type="ChEBI" id="CHEBI:30616"/>
        <dbReference type="ChEBI" id="CHEBI:58369"/>
        <dbReference type="ChEBI" id="CHEBI:63528"/>
        <dbReference type="ChEBI" id="CHEBI:456216"/>
        <dbReference type="EC" id="2.7.4.9"/>
    </reaction>
</comment>
<dbReference type="GO" id="GO:0004798">
    <property type="term" value="F:dTMP kinase activity"/>
    <property type="evidence" value="ECO:0007669"/>
    <property type="project" value="UniProtKB-EC"/>
</dbReference>
<accession>A0ABS6IV29</accession>
<comment type="similarity">
    <text evidence="6">Belongs to the thymidylate kinase family.</text>
</comment>
<dbReference type="EMBL" id="JAHOPB010000003">
    <property type="protein sequence ID" value="MBU8877050.1"/>
    <property type="molecule type" value="Genomic_DNA"/>
</dbReference>
<comment type="function">
    <text evidence="6">Phosphorylation of dTMP to form dTDP in both de novo and salvage pathways of dTTP synthesis.</text>
</comment>
<evidence type="ECO:0000259" key="7">
    <source>
        <dbReference type="Pfam" id="PF02223"/>
    </source>
</evidence>
<evidence type="ECO:0000256" key="6">
    <source>
        <dbReference type="HAMAP-Rule" id="MF_00165"/>
    </source>
</evidence>
<protein>
    <recommendedName>
        <fullName evidence="6">Thymidylate kinase</fullName>
        <ecNumber evidence="6">2.7.4.9</ecNumber>
    </recommendedName>
    <alternativeName>
        <fullName evidence="6">dTMP kinase</fullName>
    </alternativeName>
</protein>
<keyword evidence="3 6" id="KW-0547">Nucleotide-binding</keyword>
<dbReference type="InterPro" id="IPR039430">
    <property type="entry name" value="Thymidylate_kin-like_dom"/>
</dbReference>
<keyword evidence="1 6" id="KW-0808">Transferase</keyword>
<comment type="caution">
    <text evidence="8">The sequence shown here is derived from an EMBL/GenBank/DDBJ whole genome shotgun (WGS) entry which is preliminary data.</text>
</comment>
<organism evidence="8 9">
    <name type="scientific">Reyranella humidisoli</name>
    <dbReference type="NCBI Taxonomy" id="2849149"/>
    <lineage>
        <taxon>Bacteria</taxon>
        <taxon>Pseudomonadati</taxon>
        <taxon>Pseudomonadota</taxon>
        <taxon>Alphaproteobacteria</taxon>
        <taxon>Hyphomicrobiales</taxon>
        <taxon>Reyranellaceae</taxon>
        <taxon>Reyranella</taxon>
    </lineage>
</organism>
<reference evidence="8 9" key="1">
    <citation type="submission" date="2021-06" db="EMBL/GenBank/DDBJ databases">
        <authorList>
            <person name="Lee D.H."/>
        </authorList>
    </citation>
    <scope>NUCLEOTIDE SEQUENCE [LARGE SCALE GENOMIC DNA]</scope>
    <source>
        <strain evidence="8 9">MMS21-HV4-11</strain>
    </source>
</reference>
<dbReference type="EC" id="2.7.4.9" evidence="6"/>
<dbReference type="Pfam" id="PF02223">
    <property type="entry name" value="Thymidylate_kin"/>
    <property type="match status" value="1"/>
</dbReference>
<evidence type="ECO:0000256" key="3">
    <source>
        <dbReference type="ARBA" id="ARBA00022741"/>
    </source>
</evidence>
<keyword evidence="5 6" id="KW-0067">ATP-binding</keyword>
<dbReference type="CDD" id="cd01672">
    <property type="entry name" value="TMPK"/>
    <property type="match status" value="1"/>
</dbReference>
<feature type="domain" description="Thymidylate kinase-like" evidence="7">
    <location>
        <begin position="15"/>
        <end position="205"/>
    </location>
</feature>
<name>A0ABS6IV29_9HYPH</name>
<evidence type="ECO:0000256" key="5">
    <source>
        <dbReference type="ARBA" id="ARBA00022840"/>
    </source>
</evidence>
<dbReference type="InterPro" id="IPR018094">
    <property type="entry name" value="Thymidylate_kinase"/>
</dbReference>
<evidence type="ECO:0000256" key="4">
    <source>
        <dbReference type="ARBA" id="ARBA00022777"/>
    </source>
</evidence>
<sequence>MAVVSDDAGGLFITLEGGEGAGKSTQVARLKALIETRGHKCIATREPGGAPGAEMIRKLLVEGPAERWDGVTEALLHFAARREHLRTTVLPAIGQGTWVVSDRFADSTMAYQGYGHGIDRAMLGTLYDVAVGDFRPDLTLILDLPVETGLQRAASRRGTETRYESLPREFHERVRKGFLDIAEADPARCAVIDATAGIDDIARAIEAALDKHLGA</sequence>
<dbReference type="PANTHER" id="PTHR10344">
    <property type="entry name" value="THYMIDYLATE KINASE"/>
    <property type="match status" value="1"/>
</dbReference>
<keyword evidence="4 6" id="KW-0418">Kinase</keyword>
<keyword evidence="2 6" id="KW-0545">Nucleotide biosynthesis</keyword>
<evidence type="ECO:0000313" key="8">
    <source>
        <dbReference type="EMBL" id="MBU8877050.1"/>
    </source>
</evidence>
<evidence type="ECO:0000256" key="2">
    <source>
        <dbReference type="ARBA" id="ARBA00022727"/>
    </source>
</evidence>
<evidence type="ECO:0000313" key="9">
    <source>
        <dbReference type="Proteomes" id="UP000727907"/>
    </source>
</evidence>
<dbReference type="NCBIfam" id="TIGR00041">
    <property type="entry name" value="DTMP_kinase"/>
    <property type="match status" value="1"/>
</dbReference>
<gene>
    <name evidence="6 8" type="primary">tmk</name>
    <name evidence="8" type="ORF">KQ910_24985</name>
</gene>
<dbReference type="Proteomes" id="UP000727907">
    <property type="component" value="Unassembled WGS sequence"/>
</dbReference>
<feature type="binding site" evidence="6">
    <location>
        <begin position="17"/>
        <end position="24"/>
    </location>
    <ligand>
        <name>ATP</name>
        <dbReference type="ChEBI" id="CHEBI:30616"/>
    </ligand>
</feature>
<dbReference type="InterPro" id="IPR018095">
    <property type="entry name" value="Thymidylate_kin_CS"/>
</dbReference>
<keyword evidence="9" id="KW-1185">Reference proteome</keyword>
<dbReference type="PROSITE" id="PS01331">
    <property type="entry name" value="THYMIDYLATE_KINASE"/>
    <property type="match status" value="1"/>
</dbReference>